<dbReference type="OrthoDB" id="6688707at2"/>
<organism evidence="2 3">
    <name type="scientific">Pectobacterium fontis</name>
    <dbReference type="NCBI Taxonomy" id="2558042"/>
    <lineage>
        <taxon>Bacteria</taxon>
        <taxon>Pseudomonadati</taxon>
        <taxon>Pseudomonadota</taxon>
        <taxon>Gammaproteobacteria</taxon>
        <taxon>Enterobacterales</taxon>
        <taxon>Pectobacteriaceae</taxon>
        <taxon>Pectobacterium</taxon>
    </lineage>
</organism>
<name>A0A7V8IG38_9GAMM</name>
<dbReference type="RefSeq" id="WP_039353537.1">
    <property type="nucleotide sequence ID" value="NZ_JSXC01000058.1"/>
</dbReference>
<dbReference type="AlphaFoldDB" id="A0A7V8IG38"/>
<comment type="caution">
    <text evidence="2">The sequence shown here is derived from an EMBL/GenBank/DDBJ whole genome shotgun (WGS) entry which is preliminary data.</text>
</comment>
<feature type="signal peptide" evidence="1">
    <location>
        <begin position="1"/>
        <end position="21"/>
    </location>
</feature>
<evidence type="ECO:0000256" key="1">
    <source>
        <dbReference type="SAM" id="SignalP"/>
    </source>
</evidence>
<reference evidence="2 3" key="1">
    <citation type="submission" date="2014-10" db="EMBL/GenBank/DDBJ databases">
        <title>Genome sequence of Pectobacterium carotovorum M022.</title>
        <authorList>
            <person name="Chan K.-G."/>
            <person name="Tan W.-S."/>
        </authorList>
    </citation>
    <scope>NUCLEOTIDE SEQUENCE [LARGE SCALE GENOMIC DNA]</scope>
    <source>
        <strain evidence="2 3">M022</strain>
    </source>
</reference>
<protein>
    <submittedName>
        <fullName evidence="2">Uncharacterized protein</fullName>
    </submittedName>
</protein>
<gene>
    <name evidence="2" type="ORF">OI69_17630</name>
</gene>
<evidence type="ECO:0000313" key="2">
    <source>
        <dbReference type="EMBL" id="KHN49531.1"/>
    </source>
</evidence>
<dbReference type="EMBL" id="JSXC01000058">
    <property type="protein sequence ID" value="KHN49531.1"/>
    <property type="molecule type" value="Genomic_DNA"/>
</dbReference>
<accession>A0A7V8IG38</accession>
<keyword evidence="1" id="KW-0732">Signal</keyword>
<keyword evidence="3" id="KW-1185">Reference proteome</keyword>
<feature type="chain" id="PRO_5030807426" evidence="1">
    <location>
        <begin position="22"/>
        <end position="157"/>
    </location>
</feature>
<sequence>MKNIPLLLLASALLLPLSAQAVPNLWSADSGQGVTEYRIANTEGSVFTVNCTGNPDEDNTLQHSVAVSPVGRQGVDSHFSTEVSIVVVIDDQQYGIPSSLGWRNADNAWFAFIGAIGSATQFDVYLNDQHVGAWEPRQKNVQKVLADIASCVTTHRE</sequence>
<dbReference type="Proteomes" id="UP000053038">
    <property type="component" value="Unassembled WGS sequence"/>
</dbReference>
<proteinExistence type="predicted"/>
<evidence type="ECO:0000313" key="3">
    <source>
        <dbReference type="Proteomes" id="UP000053038"/>
    </source>
</evidence>